<dbReference type="Pfam" id="PF13558">
    <property type="entry name" value="SbcC_Walker_B"/>
    <property type="match status" value="1"/>
</dbReference>
<dbReference type="PANTHER" id="PTHR32114">
    <property type="entry name" value="ABC TRANSPORTER ABCH.3"/>
    <property type="match status" value="1"/>
</dbReference>
<keyword evidence="7" id="KW-0540">Nuclease</keyword>
<gene>
    <name evidence="7" type="ORF">SAMN05216410_0604</name>
</gene>
<evidence type="ECO:0000256" key="4">
    <source>
        <dbReference type="SAM" id="Coils"/>
    </source>
</evidence>
<evidence type="ECO:0000313" key="8">
    <source>
        <dbReference type="Proteomes" id="UP000199039"/>
    </source>
</evidence>
<comment type="subunit">
    <text evidence="2">Heterodimer of SbcC and SbcD.</text>
</comment>
<keyword evidence="7" id="KW-0378">Hydrolase</keyword>
<dbReference type="Proteomes" id="UP000199039">
    <property type="component" value="Unassembled WGS sequence"/>
</dbReference>
<name>A0A1G6GZX7_9MICO</name>
<accession>A0A1G6GZX7</accession>
<feature type="domain" description="Rad50/SbcC-type AAA" evidence="6">
    <location>
        <begin position="5"/>
        <end position="221"/>
    </location>
</feature>
<dbReference type="InterPro" id="IPR027417">
    <property type="entry name" value="P-loop_NTPase"/>
</dbReference>
<keyword evidence="8" id="KW-1185">Reference proteome</keyword>
<dbReference type="STRING" id="1814289.SAMN05216410_0604"/>
<dbReference type="InterPro" id="IPR038729">
    <property type="entry name" value="Rad50/SbcC_AAA"/>
</dbReference>
<evidence type="ECO:0000259" key="6">
    <source>
        <dbReference type="Pfam" id="PF13476"/>
    </source>
</evidence>
<evidence type="ECO:0000256" key="1">
    <source>
        <dbReference type="ARBA" id="ARBA00006930"/>
    </source>
</evidence>
<dbReference type="Gene3D" id="3.40.50.300">
    <property type="entry name" value="P-loop containing nucleotide triphosphate hydrolases"/>
    <property type="match status" value="2"/>
</dbReference>
<keyword evidence="4" id="KW-0175">Coiled coil</keyword>
<reference evidence="7 8" key="1">
    <citation type="submission" date="2016-09" db="EMBL/GenBank/DDBJ databases">
        <authorList>
            <person name="Capua I."/>
            <person name="De Benedictis P."/>
            <person name="Joannis T."/>
            <person name="Lombin L.H."/>
            <person name="Cattoli G."/>
        </authorList>
    </citation>
    <scope>NUCLEOTIDE SEQUENCE [LARGE SCALE GENOMIC DNA]</scope>
    <source>
        <strain evidence="7 8">ISLP-3</strain>
    </source>
</reference>
<dbReference type="GO" id="GO:0004527">
    <property type="term" value="F:exonuclease activity"/>
    <property type="evidence" value="ECO:0007669"/>
    <property type="project" value="UniProtKB-KW"/>
</dbReference>
<evidence type="ECO:0000256" key="5">
    <source>
        <dbReference type="SAM" id="MobiDB-lite"/>
    </source>
</evidence>
<dbReference type="GO" id="GO:0006302">
    <property type="term" value="P:double-strand break repair"/>
    <property type="evidence" value="ECO:0007669"/>
    <property type="project" value="InterPro"/>
</dbReference>
<feature type="coiled-coil region" evidence="4">
    <location>
        <begin position="279"/>
        <end position="319"/>
    </location>
</feature>
<keyword evidence="7" id="KW-0269">Exonuclease</keyword>
<dbReference type="SUPFAM" id="SSF52540">
    <property type="entry name" value="P-loop containing nucleoside triphosphate hydrolases"/>
    <property type="match status" value="1"/>
</dbReference>
<feature type="region of interest" description="Disordered" evidence="5">
    <location>
        <begin position="380"/>
        <end position="406"/>
    </location>
</feature>
<sequence length="1042" mass="109314">MYLHSMTLQAIGPFAGRHTVDFAALADSGIFLLEGPTGAGKSTLIDAVVFALYGRVASAAASEDRLRSAYASDDTESFVDLTFETGAGVFRVVRTPERLRPKKRGDGTTKQQASIKLWRLTGDEVAAGLGDPGDSGELLANRLDEAGAELTRIIGLDRSQFVQTIVLPQGEFANFLRANPEDRRGLLQKVFGTEIYEKAQTQLASMRASAQHQLTAARAQVSSAVESFIVGASLSLEDEEILRGASTRDAPKLADEHVAALASAAQEHSLVEAAARTRLRAARVDLESAKQLVETAARRESLLAENQVLDRRAQEVQDLEFALTAARRGAMVEPSITAEVVARGAAEAAAARLQTDLERARSVVEVPAALTVGRDDFEPGAVGGADGVDRAAADTAPGTHDGSREQARSALRQGRDEDAGQIALLNRLLLVEAGLARRRTELAAGALALVTQRAAIADLGTALAARPAGHLELETARDTARALAADLPLRTARLTSARELVETFARLELLTTEHDAALSARSAMGVLAQQAVDAEGDVRRARIAGIAGEIAANLDVGTPCPVCGSAEHPEPARLGADHVDQAAVDAAEAARQECEAALAAADQLVARLADRLATTGESIAGTDFVTAAAELTAAQVAVTAATAAHDQAAAAARDLEAFDLETTALRTDHAVRVEQAATDRARLDHDGADLASDEEEISTAAGARTVTEVVADLTGRVEAVDALLTSADQAVTAWSGHRQRRDELDRSLVDNTFDSTEAARAAVLPKDRVAGHEQVVAAYRAARDRVRAGLAEERIVALPDVVDVDLEAVRTEETAAETAVHEAQVTAALAGRTVEDAGRDAAVLARASAQLETVEVTAEPVVRMADLAGGVSADNATRLTLATFVLMRRFEDVVAAANSRISTMSDGRYELVRSDVKEVKGNTKVGLALRVLDHQTGVPRLPSSLSGGETFYVSLCLALGMADVVTAEAGGVDLGTLFVDEGFGSLDPETLDSVLAILGRLRAGGRVVGVVSHVEALKQTIADGISVRRLPDGSSTLTVRAG</sequence>
<organism evidence="7 8">
    <name type="scientific">Sanguibacter gelidistatuariae</name>
    <dbReference type="NCBI Taxonomy" id="1814289"/>
    <lineage>
        <taxon>Bacteria</taxon>
        <taxon>Bacillati</taxon>
        <taxon>Actinomycetota</taxon>
        <taxon>Actinomycetes</taxon>
        <taxon>Micrococcales</taxon>
        <taxon>Sanguibacteraceae</taxon>
        <taxon>Sanguibacter</taxon>
    </lineage>
</organism>
<proteinExistence type="inferred from homology"/>
<evidence type="ECO:0000313" key="7">
    <source>
        <dbReference type="EMBL" id="SDB87448.1"/>
    </source>
</evidence>
<dbReference type="GO" id="GO:0016887">
    <property type="term" value="F:ATP hydrolysis activity"/>
    <property type="evidence" value="ECO:0007669"/>
    <property type="project" value="InterPro"/>
</dbReference>
<dbReference type="Pfam" id="PF13476">
    <property type="entry name" value="AAA_23"/>
    <property type="match status" value="1"/>
</dbReference>
<evidence type="ECO:0000256" key="2">
    <source>
        <dbReference type="ARBA" id="ARBA00011322"/>
    </source>
</evidence>
<dbReference type="AlphaFoldDB" id="A0A1G6GZX7"/>
<dbReference type="PANTHER" id="PTHR32114:SF2">
    <property type="entry name" value="ABC TRANSPORTER ABCH.3"/>
    <property type="match status" value="1"/>
</dbReference>
<evidence type="ECO:0000256" key="3">
    <source>
        <dbReference type="ARBA" id="ARBA00013368"/>
    </source>
</evidence>
<comment type="similarity">
    <text evidence="1">Belongs to the SMC family. SbcC subfamily.</text>
</comment>
<dbReference type="EMBL" id="FMYH01000001">
    <property type="protein sequence ID" value="SDB87448.1"/>
    <property type="molecule type" value="Genomic_DNA"/>
</dbReference>
<protein>
    <recommendedName>
        <fullName evidence="3">Nuclease SbcCD subunit C</fullName>
    </recommendedName>
</protein>